<accession>A0A951PAS7</accession>
<dbReference type="Proteomes" id="UP000707356">
    <property type="component" value="Unassembled WGS sequence"/>
</dbReference>
<dbReference type="InterPro" id="IPR037257">
    <property type="entry name" value="T2SS_E_N_sf"/>
</dbReference>
<dbReference type="EMBL" id="JAHHHV010000064">
    <property type="protein sequence ID" value="MBW4465867.1"/>
    <property type="molecule type" value="Genomic_DNA"/>
</dbReference>
<gene>
    <name evidence="4" type="ORF">KME07_10580</name>
</gene>
<dbReference type="InterPro" id="IPR007831">
    <property type="entry name" value="T2SS_GspE_N"/>
</dbReference>
<name>A0A951PAS7_9CYAN</name>
<reference evidence="4" key="1">
    <citation type="submission" date="2021-05" db="EMBL/GenBank/DDBJ databases">
        <authorList>
            <person name="Pietrasiak N."/>
            <person name="Ward R."/>
            <person name="Stajich J.E."/>
            <person name="Kurbessoian T."/>
        </authorList>
    </citation>
    <scope>NUCLEOTIDE SEQUENCE</scope>
    <source>
        <strain evidence="4">GSE-TBD4-15B</strain>
    </source>
</reference>
<dbReference type="Pfam" id="PF05157">
    <property type="entry name" value="MshEN"/>
    <property type="match status" value="1"/>
</dbReference>
<feature type="region of interest" description="Disordered" evidence="1">
    <location>
        <begin position="128"/>
        <end position="167"/>
    </location>
</feature>
<sequence>MPSDDQPGSLSDSVYQRILSQFRGDWATRLNVDQMFVLIDGVLPFEACLYYQVLPLFLEGNRLHLGMVSPDDSSASDYVRRIISYLNYSLVSHSISSEALRVVLTAYLNHAGNQPAALQRESVSYGHYRHSSRKSGRSGDPNERLTLVVDSPDDLYNPAENELPISPLMPPPPLERVEMPEVLPVSSDGPEGFSEILPETQGYTESDVDSEVSADVLAGAAETAGTANTIEPLNLRARPETRSPVQPIESVESKAASSTEQTLVMLNLEAKYLESPVELLATLPPAELLNELLARVLLGGIGRLYFESHPQTGRVVWSQNGVLQSVLDQLPSDLFEGVIRELQVMANLPPLPVKQPQQAEIEYLYQRHCILMRFRFMQGTNGEEATVQVLRGAALKFHHQQQLTKLERDAMSMAKQLQNKLTEIRTRAYSDSSLLEARPEKLPKLLELLRSIEQQLEEAGE</sequence>
<evidence type="ECO:0000259" key="3">
    <source>
        <dbReference type="Pfam" id="PF05157"/>
    </source>
</evidence>
<dbReference type="Pfam" id="PF00437">
    <property type="entry name" value="T2SSE"/>
    <property type="match status" value="1"/>
</dbReference>
<evidence type="ECO:0000313" key="5">
    <source>
        <dbReference type="Proteomes" id="UP000707356"/>
    </source>
</evidence>
<dbReference type="InterPro" id="IPR001482">
    <property type="entry name" value="T2SS/T4SS_dom"/>
</dbReference>
<dbReference type="Gene3D" id="3.30.450.90">
    <property type="match status" value="1"/>
</dbReference>
<proteinExistence type="predicted"/>
<organism evidence="4 5">
    <name type="scientific">Pegethrix bostrychoides GSE-TBD4-15B</name>
    <dbReference type="NCBI Taxonomy" id="2839662"/>
    <lineage>
        <taxon>Bacteria</taxon>
        <taxon>Bacillati</taxon>
        <taxon>Cyanobacteriota</taxon>
        <taxon>Cyanophyceae</taxon>
        <taxon>Oculatellales</taxon>
        <taxon>Oculatellaceae</taxon>
        <taxon>Pegethrix</taxon>
    </lineage>
</organism>
<feature type="domain" description="Type II secretion system protein GspE N-terminal" evidence="3">
    <location>
        <begin position="39"/>
        <end position="89"/>
    </location>
</feature>
<dbReference type="AlphaFoldDB" id="A0A951PAS7"/>
<evidence type="ECO:0008006" key="6">
    <source>
        <dbReference type="Google" id="ProtNLM"/>
    </source>
</evidence>
<comment type="caution">
    <text evidence="4">The sequence shown here is derived from an EMBL/GenBank/DDBJ whole genome shotgun (WGS) entry which is preliminary data.</text>
</comment>
<evidence type="ECO:0000256" key="1">
    <source>
        <dbReference type="SAM" id="MobiDB-lite"/>
    </source>
</evidence>
<feature type="domain" description="Bacterial type II secretion system protein E" evidence="2">
    <location>
        <begin position="286"/>
        <end position="419"/>
    </location>
</feature>
<dbReference type="SUPFAM" id="SSF160246">
    <property type="entry name" value="EspE N-terminal domain-like"/>
    <property type="match status" value="1"/>
</dbReference>
<reference evidence="4" key="2">
    <citation type="journal article" date="2022" name="Microbiol. Resour. Announc.">
        <title>Metagenome Sequencing to Explore Phylogenomics of Terrestrial Cyanobacteria.</title>
        <authorList>
            <person name="Ward R.D."/>
            <person name="Stajich J.E."/>
            <person name="Johansen J.R."/>
            <person name="Huntemann M."/>
            <person name="Clum A."/>
            <person name="Foster B."/>
            <person name="Foster B."/>
            <person name="Roux S."/>
            <person name="Palaniappan K."/>
            <person name="Varghese N."/>
            <person name="Mukherjee S."/>
            <person name="Reddy T.B.K."/>
            <person name="Daum C."/>
            <person name="Copeland A."/>
            <person name="Chen I.A."/>
            <person name="Ivanova N.N."/>
            <person name="Kyrpides N.C."/>
            <person name="Shapiro N."/>
            <person name="Eloe-Fadrosh E.A."/>
            <person name="Pietrasiak N."/>
        </authorList>
    </citation>
    <scope>NUCLEOTIDE SEQUENCE</scope>
    <source>
        <strain evidence="4">GSE-TBD4-15B</strain>
    </source>
</reference>
<evidence type="ECO:0000259" key="2">
    <source>
        <dbReference type="Pfam" id="PF00437"/>
    </source>
</evidence>
<evidence type="ECO:0000313" key="4">
    <source>
        <dbReference type="EMBL" id="MBW4465867.1"/>
    </source>
</evidence>
<protein>
    <recommendedName>
        <fullName evidence="6">Type II secretion system protein GspE N-terminal domain-containing protein</fullName>
    </recommendedName>
</protein>